<evidence type="ECO:0000256" key="1">
    <source>
        <dbReference type="SAM" id="MobiDB-lite"/>
    </source>
</evidence>
<dbReference type="RefSeq" id="XP_013325666.1">
    <property type="nucleotide sequence ID" value="XM_013470212.1"/>
</dbReference>
<sequence length="111" mass="12008">NLDHLCSRSQGSKVTKKLHPYDYYLGNHCNSTTARAVPNGKEAVIPSALTTVADTRPSKPYSQPNTTPLAGSSKTTNHHLADSHSHFNNHIDIHSPLSIPGILKSAKSGLW</sequence>
<reference evidence="2 3" key="1">
    <citation type="submission" date="2015-04" db="EMBL/GenBank/DDBJ databases">
        <authorList>
            <person name="Heijne W.H."/>
            <person name="Fedorova N.D."/>
            <person name="Nierman W.C."/>
            <person name="Vollebregt A.W."/>
            <person name="Zhao Z."/>
            <person name="Wu L."/>
            <person name="Kumar M."/>
            <person name="Stam H."/>
            <person name="van den Berg M.A."/>
            <person name="Pel H.J."/>
        </authorList>
    </citation>
    <scope>NUCLEOTIDE SEQUENCE [LARGE SCALE GENOMIC DNA]</scope>
    <source>
        <strain evidence="2 3">CBS 393.64</strain>
    </source>
</reference>
<feature type="compositionally biased region" description="Polar residues" evidence="1">
    <location>
        <begin position="60"/>
        <end position="75"/>
    </location>
</feature>
<feature type="non-terminal residue" evidence="2">
    <location>
        <position position="1"/>
    </location>
</feature>
<keyword evidence="3" id="KW-1185">Reference proteome</keyword>
<organism evidence="2 3">
    <name type="scientific">Rasamsonia emersonii (strain ATCC 16479 / CBS 393.64 / IMI 116815)</name>
    <dbReference type="NCBI Taxonomy" id="1408163"/>
    <lineage>
        <taxon>Eukaryota</taxon>
        <taxon>Fungi</taxon>
        <taxon>Dikarya</taxon>
        <taxon>Ascomycota</taxon>
        <taxon>Pezizomycotina</taxon>
        <taxon>Eurotiomycetes</taxon>
        <taxon>Eurotiomycetidae</taxon>
        <taxon>Eurotiales</taxon>
        <taxon>Trichocomaceae</taxon>
        <taxon>Rasamsonia</taxon>
    </lineage>
</organism>
<evidence type="ECO:0000313" key="3">
    <source>
        <dbReference type="Proteomes" id="UP000053958"/>
    </source>
</evidence>
<dbReference type="EMBL" id="LASV01000387">
    <property type="protein sequence ID" value="KKA19054.1"/>
    <property type="molecule type" value="Genomic_DNA"/>
</dbReference>
<proteinExistence type="predicted"/>
<name>A0A0F4YLE2_RASE3</name>
<comment type="caution">
    <text evidence="2">The sequence shown here is derived from an EMBL/GenBank/DDBJ whole genome shotgun (WGS) entry which is preliminary data.</text>
</comment>
<accession>A0A0F4YLE2</accession>
<dbReference type="GeneID" id="25319266"/>
<dbReference type="Proteomes" id="UP000053958">
    <property type="component" value="Unassembled WGS sequence"/>
</dbReference>
<dbReference type="AlphaFoldDB" id="A0A0F4YLE2"/>
<protein>
    <submittedName>
        <fullName evidence="2">Uncharacterized protein</fullName>
    </submittedName>
</protein>
<feature type="region of interest" description="Disordered" evidence="1">
    <location>
        <begin position="54"/>
        <end position="87"/>
    </location>
</feature>
<gene>
    <name evidence="2" type="ORF">T310_6989</name>
</gene>
<evidence type="ECO:0000313" key="2">
    <source>
        <dbReference type="EMBL" id="KKA19054.1"/>
    </source>
</evidence>